<keyword evidence="2" id="KW-1185">Reference proteome</keyword>
<accession>A0A2R4XMW8</accession>
<dbReference type="Proteomes" id="UP000244571">
    <property type="component" value="Chromosome"/>
</dbReference>
<evidence type="ECO:0000313" key="2">
    <source>
        <dbReference type="Proteomes" id="UP000244571"/>
    </source>
</evidence>
<dbReference type="Gene3D" id="2.40.128.300">
    <property type="match status" value="1"/>
</dbReference>
<dbReference type="InterPro" id="IPR043176">
    <property type="entry name" value="NlpE_N_sf"/>
</dbReference>
<dbReference type="KEGG" id="boz:DBV39_16940"/>
<reference evidence="1 2" key="1">
    <citation type="submission" date="2018-04" db="EMBL/GenBank/DDBJ databases">
        <title>Bordetella sp. HZ20 isolated from seawater.</title>
        <authorList>
            <person name="Sun C."/>
        </authorList>
    </citation>
    <scope>NUCLEOTIDE SEQUENCE [LARGE SCALE GENOMIC DNA]</scope>
    <source>
        <strain evidence="1 2">HZ20</strain>
    </source>
</reference>
<dbReference type="AlphaFoldDB" id="A0A2R4XMW8"/>
<organism evidence="1 2">
    <name type="scientific">Orrella marina</name>
    <dbReference type="NCBI Taxonomy" id="2163011"/>
    <lineage>
        <taxon>Bacteria</taxon>
        <taxon>Pseudomonadati</taxon>
        <taxon>Pseudomonadota</taxon>
        <taxon>Betaproteobacteria</taxon>
        <taxon>Burkholderiales</taxon>
        <taxon>Alcaligenaceae</taxon>
        <taxon>Orrella</taxon>
    </lineage>
</organism>
<sequence>MRTMIRTLPVSRLSRCLFVMSGVFLLAGCEQMKSPGYYDLPRASTTTDAIRQAESGGTRQVIQAPSQLQFKFSRPASPDGTGVPPDAADSPQERVAAQDTTIGQPGEGARLTSQGRRAVTEADIETFDLTKWIPQPQTYFGTLPCFHQDMRCTNQKVTLTLAPNGRWRARAAYLENNAESGKPLADQGCWRILPTTPPTLTLLDINGNARAEMAFLNRNSLRVRTIDGDTPNLTYMLTRQPDLDPIAELDGKPSPNCNN</sequence>
<evidence type="ECO:0000313" key="1">
    <source>
        <dbReference type="EMBL" id="AWB35135.1"/>
    </source>
</evidence>
<dbReference type="PROSITE" id="PS51257">
    <property type="entry name" value="PROKAR_LIPOPROTEIN"/>
    <property type="match status" value="1"/>
</dbReference>
<evidence type="ECO:0008006" key="3">
    <source>
        <dbReference type="Google" id="ProtNLM"/>
    </source>
</evidence>
<dbReference type="EMBL" id="CP028901">
    <property type="protein sequence ID" value="AWB35135.1"/>
    <property type="molecule type" value="Genomic_DNA"/>
</dbReference>
<name>A0A2R4XMW8_9BURK</name>
<gene>
    <name evidence="1" type="ORF">DBV39_16940</name>
</gene>
<dbReference type="OrthoDB" id="8688958at2"/>
<protein>
    <recommendedName>
        <fullName evidence="3">Lipoprotein</fullName>
    </recommendedName>
</protein>
<proteinExistence type="predicted"/>